<feature type="region of interest" description="Disordered" evidence="1">
    <location>
        <begin position="52"/>
        <end position="94"/>
    </location>
</feature>
<gene>
    <name evidence="2" type="primary">Contig3209.g3425</name>
    <name evidence="2" type="ORF">STYLEM_7224</name>
</gene>
<evidence type="ECO:0000313" key="2">
    <source>
        <dbReference type="EMBL" id="CDW78249.1"/>
    </source>
</evidence>
<feature type="compositionally biased region" description="Basic and acidic residues" evidence="1">
    <location>
        <begin position="82"/>
        <end position="94"/>
    </location>
</feature>
<accession>A0A078A7N1</accession>
<dbReference type="EMBL" id="CCKQ01006913">
    <property type="protein sequence ID" value="CDW78249.1"/>
    <property type="molecule type" value="Genomic_DNA"/>
</dbReference>
<protein>
    <submittedName>
        <fullName evidence="2">Uncharacterized protein</fullName>
    </submittedName>
</protein>
<organism evidence="2 3">
    <name type="scientific">Stylonychia lemnae</name>
    <name type="common">Ciliate</name>
    <dbReference type="NCBI Taxonomy" id="5949"/>
    <lineage>
        <taxon>Eukaryota</taxon>
        <taxon>Sar</taxon>
        <taxon>Alveolata</taxon>
        <taxon>Ciliophora</taxon>
        <taxon>Intramacronucleata</taxon>
        <taxon>Spirotrichea</taxon>
        <taxon>Stichotrichia</taxon>
        <taxon>Sporadotrichida</taxon>
        <taxon>Oxytrichidae</taxon>
        <taxon>Stylonychinae</taxon>
        <taxon>Stylonychia</taxon>
    </lineage>
</organism>
<evidence type="ECO:0000256" key="1">
    <source>
        <dbReference type="SAM" id="MobiDB-lite"/>
    </source>
</evidence>
<evidence type="ECO:0000313" key="3">
    <source>
        <dbReference type="Proteomes" id="UP000039865"/>
    </source>
</evidence>
<dbReference type="InParanoid" id="A0A078A7N1"/>
<dbReference type="AlphaFoldDB" id="A0A078A7N1"/>
<dbReference type="Proteomes" id="UP000039865">
    <property type="component" value="Unassembled WGS sequence"/>
</dbReference>
<sequence length="733" mass="84527">MSSKIQTAIISTEKDAINAHKSQHSYLNSHNNPYLKNIKIKDLLRKSTRELRSYNNSPPKCGGYENDQFNFSNGSPRGTQDQFEKDEKDKNIEDSKQLQNLQLIYGYDVRADKIIQKIQDKKKSLNNVALYTSAPVEPQYSDASTKDASSRNGIKNSTVDHLNQEAFENLNKSKENDPKIAYSVFIPPQSDNDIRDGSMQSNIISNFSPKKKNSLSVQRRSIKFIQNQIDTTSNRSQNYNTNNFNNMNDKSREKVRSILKEQFKPNNGINKVSPIPNSAITIPLIQKDENYDNLNQIGAEIQIFTQYNGINNFGNISNNLQQQRQTPYQNINNSKETDSAYTTGINHKQSSHEDLRASNYLSGSIVVSHNQKRAVINPQIKRRQTLQGQVADIQVKSQYQMQSQSKSQVTTGRNLNNHQTIDIQKDDVKPTAYPQYNYRERSEKPLKSKIMSILSQADRDISKSQINLPKLTTNSNNAKLSMNHYIQDDSSDKCIGFKDIHIDRGLNKRHRKLTEISQDSNDDCRIDRDLLNQSRLEKNIEQKELKEEDQSQEDDEEDEIPIIKGSKFQSVIIDKPIKRGIQQHLDPKDITIASDRNVIKLKSNQIRKTSDLSTQNTGTLTSSNISRRNHHFVQENPTIANPNVSQSILKDSSASMCRLQDREIYPKYKFKSNDERFNQLMKIDWQRQFDELTDNLKHVKRKQRYVKELIEKPNEANQKHVKFQLPGINKYQK</sequence>
<keyword evidence="3" id="KW-1185">Reference proteome</keyword>
<proteinExistence type="predicted"/>
<feature type="compositionally biased region" description="Polar residues" evidence="1">
    <location>
        <begin position="67"/>
        <end position="81"/>
    </location>
</feature>
<reference evidence="2 3" key="1">
    <citation type="submission" date="2014-06" db="EMBL/GenBank/DDBJ databases">
        <authorList>
            <person name="Swart Estienne"/>
        </authorList>
    </citation>
    <scope>NUCLEOTIDE SEQUENCE [LARGE SCALE GENOMIC DNA]</scope>
    <source>
        <strain evidence="2 3">130c</strain>
    </source>
</reference>
<name>A0A078A7N1_STYLE</name>